<reference evidence="2" key="1">
    <citation type="journal article" date="2015" name="Nat. Genet.">
        <title>The genome and transcriptome of the zoonotic hookworm Ancylostoma ceylanicum identify infection-specific gene families.</title>
        <authorList>
            <person name="Schwarz E.M."/>
            <person name="Hu Y."/>
            <person name="Antoshechkin I."/>
            <person name="Miller M.M."/>
            <person name="Sternberg P.W."/>
            <person name="Aroian R.V."/>
        </authorList>
    </citation>
    <scope>NUCLEOTIDE SEQUENCE</scope>
    <source>
        <strain evidence="2">HY135</strain>
    </source>
</reference>
<evidence type="ECO:0000313" key="1">
    <source>
        <dbReference type="EMBL" id="EYB90223.1"/>
    </source>
</evidence>
<dbReference type="EMBL" id="JARK01001558">
    <property type="protein sequence ID" value="EYB90223.1"/>
    <property type="molecule type" value="Genomic_DNA"/>
</dbReference>
<dbReference type="Gene3D" id="3.40.33.10">
    <property type="entry name" value="CAP"/>
    <property type="match status" value="1"/>
</dbReference>
<organism evidence="1 2">
    <name type="scientific">Ancylostoma ceylanicum</name>
    <dbReference type="NCBI Taxonomy" id="53326"/>
    <lineage>
        <taxon>Eukaryota</taxon>
        <taxon>Metazoa</taxon>
        <taxon>Ecdysozoa</taxon>
        <taxon>Nematoda</taxon>
        <taxon>Chromadorea</taxon>
        <taxon>Rhabditida</taxon>
        <taxon>Rhabditina</taxon>
        <taxon>Rhabditomorpha</taxon>
        <taxon>Strongyloidea</taxon>
        <taxon>Ancylostomatidae</taxon>
        <taxon>Ancylostomatinae</taxon>
        <taxon>Ancylostoma</taxon>
    </lineage>
</organism>
<sequence length="240" mass="26571">MLFDLMHSSKGLLHIKIVAQRGENITMIALLLVTVLYLAAPTTSLEIVVDNKGSGCLVNREFAEAIDKFHNGLRQRVARGDGGRAGKEMYGLIYDCELEKEAFSEIRRPGSMDASHGLVRFSGDFEGSAYEAMQKVLATLYSNEEAMKQIKYPKATRFGCSGKLLRHKHTGMRRMEWTCIYDQKPSDGENLDGGKACKSNEDCTYYPGSTCAWVCAIHGSNVADITPRTASRAFLVCLPE</sequence>
<dbReference type="AlphaFoldDB" id="A0A016SHP8"/>
<keyword evidence="2" id="KW-1185">Reference proteome</keyword>
<dbReference type="InterPro" id="IPR035940">
    <property type="entry name" value="CAP_sf"/>
</dbReference>
<protein>
    <recommendedName>
        <fullName evidence="3">SCP domain-containing protein</fullName>
    </recommendedName>
</protein>
<dbReference type="SUPFAM" id="SSF55797">
    <property type="entry name" value="PR-1-like"/>
    <property type="match status" value="1"/>
</dbReference>
<accession>A0A016SHP8</accession>
<name>A0A016SHP8_9BILA</name>
<dbReference type="OrthoDB" id="5911200at2759"/>
<evidence type="ECO:0008006" key="3">
    <source>
        <dbReference type="Google" id="ProtNLM"/>
    </source>
</evidence>
<gene>
    <name evidence="1" type="primary">Acey_s0222.g2617</name>
    <name evidence="1" type="ORF">Y032_0222g2617</name>
</gene>
<comment type="caution">
    <text evidence="1">The sequence shown here is derived from an EMBL/GenBank/DDBJ whole genome shotgun (WGS) entry which is preliminary data.</text>
</comment>
<proteinExistence type="predicted"/>
<dbReference type="Proteomes" id="UP000024635">
    <property type="component" value="Unassembled WGS sequence"/>
</dbReference>
<evidence type="ECO:0000313" key="2">
    <source>
        <dbReference type="Proteomes" id="UP000024635"/>
    </source>
</evidence>